<gene>
    <name evidence="3" type="ORF">A2729_00990</name>
</gene>
<evidence type="ECO:0000256" key="1">
    <source>
        <dbReference type="SAM" id="MobiDB-lite"/>
    </source>
</evidence>
<feature type="compositionally biased region" description="Gly residues" evidence="1">
    <location>
        <begin position="186"/>
        <end position="207"/>
    </location>
</feature>
<feature type="compositionally biased region" description="Low complexity" evidence="1">
    <location>
        <begin position="226"/>
        <end position="239"/>
    </location>
</feature>
<dbReference type="STRING" id="1797532.A2729_00990"/>
<feature type="transmembrane region" description="Helical" evidence="2">
    <location>
        <begin position="12"/>
        <end position="29"/>
    </location>
</feature>
<sequence>MAIFKNQSKDILSKILIFSLLIFSFYTGWPQIWQNQLFPPKVEVAKAVDTVIFLTIADSSPWTVPLDWSDVNTIVAIGGGGGGGSTANGGGGGGGGEYSAITNYTNLTPGASVGFSVAATSSAQTNGNNTWFCNSQTSCANYTDTNVIVSAEGGARGNGSLAGGGGTGGVSADFAGGAGGVGSNAGDDASGGGGGAGSPNGIGGTGGRNDTDTAGEEASGGGGASGDDSGTTDNGADGTADGGAGGDSNGNSNSGGAGGTGNGNGQPGTDGGGGGGADGSAGQDGGLGGDGQEWTATSGRVRGAGGGGGGGEDTTGGVGGDGGSAGGGGGGGATGGAGAKGLIIITYTPNAVPTITVNDPDGVSDTVTAGDNYTVNYDLADTDNTVTANFAYDADTSGYDGTLIAGCIERGEGTNMNCTWSTTGVSPGTYYIHGTTTDGIALEAQDYSTGQVTVLSAASGAFDVYASSSASFNSALPVIFTAQTSTMTSVGGMKIIDDRGTSAGWTLNLTGSDWRASTEQIQFNYNGKGSDNGKGKLCAFPNGGSLYAESGSLTGVSKGGIDCFSSTLSTIDLVTATNGNGNGTYWLTDMKLEQYVPANATATVYTTSIIFTLQ</sequence>
<dbReference type="EMBL" id="MHIB01000021">
    <property type="protein sequence ID" value="OGY44173.1"/>
    <property type="molecule type" value="Genomic_DNA"/>
</dbReference>
<feature type="compositionally biased region" description="Gly residues" evidence="1">
    <location>
        <begin position="240"/>
        <end position="291"/>
    </location>
</feature>
<dbReference type="Proteomes" id="UP000178930">
    <property type="component" value="Unassembled WGS sequence"/>
</dbReference>
<feature type="region of interest" description="Disordered" evidence="1">
    <location>
        <begin position="186"/>
        <end position="332"/>
    </location>
</feature>
<reference evidence="3 4" key="1">
    <citation type="journal article" date="2016" name="Nat. Commun.">
        <title>Thousands of microbial genomes shed light on interconnected biogeochemical processes in an aquifer system.</title>
        <authorList>
            <person name="Anantharaman K."/>
            <person name="Brown C.T."/>
            <person name="Hug L.A."/>
            <person name="Sharon I."/>
            <person name="Castelle C.J."/>
            <person name="Probst A.J."/>
            <person name="Thomas B.C."/>
            <person name="Singh A."/>
            <person name="Wilkins M.J."/>
            <person name="Karaoz U."/>
            <person name="Brodie E.L."/>
            <person name="Williams K.H."/>
            <person name="Hubbard S.S."/>
            <person name="Banfield J.F."/>
        </authorList>
    </citation>
    <scope>NUCLEOTIDE SEQUENCE [LARGE SCALE GENOMIC DNA]</scope>
</reference>
<keyword evidence="2" id="KW-1133">Transmembrane helix</keyword>
<comment type="caution">
    <text evidence="3">The sequence shown here is derived from an EMBL/GenBank/DDBJ whole genome shotgun (WGS) entry which is preliminary data.</text>
</comment>
<keyword evidence="2" id="KW-0812">Transmembrane</keyword>
<dbReference type="AlphaFoldDB" id="A0A1G1XVR8"/>
<keyword evidence="2" id="KW-0472">Membrane</keyword>
<accession>A0A1G1XVR8</accession>
<name>A0A1G1XVR8_9BACT</name>
<evidence type="ECO:0000313" key="4">
    <source>
        <dbReference type="Proteomes" id="UP000178930"/>
    </source>
</evidence>
<protein>
    <submittedName>
        <fullName evidence="3">Uncharacterized protein</fullName>
    </submittedName>
</protein>
<evidence type="ECO:0000313" key="3">
    <source>
        <dbReference type="EMBL" id="OGY44173.1"/>
    </source>
</evidence>
<organism evidence="3 4">
    <name type="scientific">Candidatus Buchananbacteria bacterium RIFCSPHIGHO2_01_FULL_39_14</name>
    <dbReference type="NCBI Taxonomy" id="1797532"/>
    <lineage>
        <taxon>Bacteria</taxon>
        <taxon>Candidatus Buchananiibacteriota</taxon>
    </lineage>
</organism>
<evidence type="ECO:0000256" key="2">
    <source>
        <dbReference type="SAM" id="Phobius"/>
    </source>
</evidence>
<feature type="compositionally biased region" description="Gly residues" evidence="1">
    <location>
        <begin position="302"/>
        <end position="332"/>
    </location>
</feature>
<proteinExistence type="predicted"/>